<protein>
    <submittedName>
        <fullName evidence="1">Uncharacterized protein</fullName>
    </submittedName>
</protein>
<dbReference type="EMBL" id="BARV01034148">
    <property type="protein sequence ID" value="GAI57308.1"/>
    <property type="molecule type" value="Genomic_DNA"/>
</dbReference>
<reference evidence="1" key="1">
    <citation type="journal article" date="2014" name="Front. Microbiol.">
        <title>High frequency of phylogenetically diverse reductive dehalogenase-homologous genes in deep subseafloor sedimentary metagenomes.</title>
        <authorList>
            <person name="Kawai M."/>
            <person name="Futagami T."/>
            <person name="Toyoda A."/>
            <person name="Takaki Y."/>
            <person name="Nishi S."/>
            <person name="Hori S."/>
            <person name="Arai W."/>
            <person name="Tsubouchi T."/>
            <person name="Morono Y."/>
            <person name="Uchiyama I."/>
            <person name="Ito T."/>
            <person name="Fujiyama A."/>
            <person name="Inagaki F."/>
            <person name="Takami H."/>
        </authorList>
    </citation>
    <scope>NUCLEOTIDE SEQUENCE</scope>
    <source>
        <strain evidence="1">Expedition CK06-06</strain>
    </source>
</reference>
<gene>
    <name evidence="1" type="ORF">S06H3_53549</name>
</gene>
<dbReference type="AlphaFoldDB" id="X1PN73"/>
<sequence>MKFETHRATVAIDTASPRFLVGKTSDMNIQGIGPTLIAKKEIYVIIEMNINLVLTVSD</sequence>
<proteinExistence type="predicted"/>
<name>X1PN73_9ZZZZ</name>
<evidence type="ECO:0000313" key="1">
    <source>
        <dbReference type="EMBL" id="GAI57308.1"/>
    </source>
</evidence>
<accession>X1PN73</accession>
<comment type="caution">
    <text evidence="1">The sequence shown here is derived from an EMBL/GenBank/DDBJ whole genome shotgun (WGS) entry which is preliminary data.</text>
</comment>
<organism evidence="1">
    <name type="scientific">marine sediment metagenome</name>
    <dbReference type="NCBI Taxonomy" id="412755"/>
    <lineage>
        <taxon>unclassified sequences</taxon>
        <taxon>metagenomes</taxon>
        <taxon>ecological metagenomes</taxon>
    </lineage>
</organism>